<dbReference type="PANTHER" id="PTHR47171:SF4">
    <property type="entry name" value="ACETAMIDASE REGULATORY PROTEIN"/>
    <property type="match status" value="1"/>
</dbReference>
<evidence type="ECO:0000256" key="4">
    <source>
        <dbReference type="ARBA" id="ARBA00023163"/>
    </source>
</evidence>
<dbReference type="OrthoDB" id="4236860at2759"/>
<evidence type="ECO:0000256" key="5">
    <source>
        <dbReference type="SAM" id="MobiDB-lite"/>
    </source>
</evidence>
<sequence>MQLMHSNINNGQAILHLTYNNFILLLHRPAPRPHAGDSAVESCADPVVCGDAIAEIGSIFDTLFKEQTLSSMWFYGNHVLFTARIYAMNEFSSNKPLIAVKSRRLLGILIGSLRGLSEYWRFAQSLLQVFEERLARLESCNSARTTISFPAPQSAEDLGQKSREASGSESSLDYTLLREHGVEANSVWNNVEDQISGNVNTEVANDQSSNPTTILNSVTSGLIPETNGDAILNGFALLDDFTLELFLNESDEDEGNFV</sequence>
<keyword evidence="3" id="KW-0238">DNA-binding</keyword>
<dbReference type="GO" id="GO:0003677">
    <property type="term" value="F:DNA binding"/>
    <property type="evidence" value="ECO:0007669"/>
    <property type="project" value="UniProtKB-KW"/>
</dbReference>
<name>A0A9W8U9C7_9HYPO</name>
<proteinExistence type="predicted"/>
<keyword evidence="4" id="KW-0804">Transcription</keyword>
<evidence type="ECO:0000256" key="2">
    <source>
        <dbReference type="ARBA" id="ARBA00023015"/>
    </source>
</evidence>
<evidence type="ECO:0000313" key="7">
    <source>
        <dbReference type="Proteomes" id="UP001152130"/>
    </source>
</evidence>
<comment type="caution">
    <text evidence="6">The sequence shown here is derived from an EMBL/GenBank/DDBJ whole genome shotgun (WGS) entry which is preliminary data.</text>
</comment>
<accession>A0A9W8U9C7</accession>
<dbReference type="InterPro" id="IPR052073">
    <property type="entry name" value="Amide_Lactam_Regulators"/>
</dbReference>
<evidence type="ECO:0000256" key="3">
    <source>
        <dbReference type="ARBA" id="ARBA00023125"/>
    </source>
</evidence>
<dbReference type="Proteomes" id="UP001152130">
    <property type="component" value="Unassembled WGS sequence"/>
</dbReference>
<keyword evidence="7" id="KW-1185">Reference proteome</keyword>
<protein>
    <submittedName>
        <fullName evidence="6">Uncharacterized protein</fullName>
    </submittedName>
</protein>
<dbReference type="EMBL" id="JAPDHF010000010">
    <property type="protein sequence ID" value="KAJ4011813.1"/>
    <property type="molecule type" value="Genomic_DNA"/>
</dbReference>
<dbReference type="AlphaFoldDB" id="A0A9W8U9C7"/>
<organism evidence="6 7">
    <name type="scientific">Fusarium irregulare</name>
    <dbReference type="NCBI Taxonomy" id="2494466"/>
    <lineage>
        <taxon>Eukaryota</taxon>
        <taxon>Fungi</taxon>
        <taxon>Dikarya</taxon>
        <taxon>Ascomycota</taxon>
        <taxon>Pezizomycotina</taxon>
        <taxon>Sordariomycetes</taxon>
        <taxon>Hypocreomycetidae</taxon>
        <taxon>Hypocreales</taxon>
        <taxon>Nectriaceae</taxon>
        <taxon>Fusarium</taxon>
        <taxon>Fusarium incarnatum-equiseti species complex</taxon>
    </lineage>
</organism>
<dbReference type="CDD" id="cd12148">
    <property type="entry name" value="fungal_TF_MHR"/>
    <property type="match status" value="1"/>
</dbReference>
<evidence type="ECO:0000313" key="6">
    <source>
        <dbReference type="EMBL" id="KAJ4011813.1"/>
    </source>
</evidence>
<keyword evidence="2" id="KW-0805">Transcription regulation</keyword>
<reference evidence="6" key="1">
    <citation type="submission" date="2022-10" db="EMBL/GenBank/DDBJ databases">
        <title>Fusarium specimens isolated from Avocado Roots.</title>
        <authorList>
            <person name="Stajich J."/>
            <person name="Roper C."/>
            <person name="Heimlech-Rivalta G."/>
        </authorList>
    </citation>
    <scope>NUCLEOTIDE SEQUENCE</scope>
    <source>
        <strain evidence="6">CF00143</strain>
    </source>
</reference>
<dbReference type="PANTHER" id="PTHR47171">
    <property type="entry name" value="FARA-RELATED"/>
    <property type="match status" value="1"/>
</dbReference>
<gene>
    <name evidence="6" type="ORF">NW766_007113</name>
</gene>
<evidence type="ECO:0000256" key="1">
    <source>
        <dbReference type="ARBA" id="ARBA00022833"/>
    </source>
</evidence>
<keyword evidence="1" id="KW-0862">Zinc</keyword>
<feature type="region of interest" description="Disordered" evidence="5">
    <location>
        <begin position="151"/>
        <end position="171"/>
    </location>
</feature>